<evidence type="ECO:0000256" key="4">
    <source>
        <dbReference type="ARBA" id="ARBA00022723"/>
    </source>
</evidence>
<keyword evidence="7 9" id="KW-0460">Magnesium</keyword>
<evidence type="ECO:0000256" key="1">
    <source>
        <dbReference type="ARBA" id="ARBA00001946"/>
    </source>
</evidence>
<keyword evidence="6 9" id="KW-0378">Hydrolase</keyword>
<keyword evidence="8 9" id="KW-0051">Antiviral defense</keyword>
<dbReference type="GO" id="GO:0043571">
    <property type="term" value="P:maintenance of CRISPR repeat elements"/>
    <property type="evidence" value="ECO:0007669"/>
    <property type="project" value="UniProtKB-UniRule"/>
</dbReference>
<keyword evidence="5 9" id="KW-0255">Endonuclease</keyword>
<dbReference type="EMBL" id="FOXF01000052">
    <property type="protein sequence ID" value="SFP66921.1"/>
    <property type="molecule type" value="Genomic_DNA"/>
</dbReference>
<dbReference type="GO" id="GO:0016787">
    <property type="term" value="F:hydrolase activity"/>
    <property type="evidence" value="ECO:0007669"/>
    <property type="project" value="UniProtKB-KW"/>
</dbReference>
<evidence type="ECO:0000313" key="11">
    <source>
        <dbReference type="Proteomes" id="UP000243745"/>
    </source>
</evidence>
<evidence type="ECO:0000256" key="6">
    <source>
        <dbReference type="ARBA" id="ARBA00022801"/>
    </source>
</evidence>
<comment type="cofactor">
    <cofactor evidence="1 9">
        <name>Mg(2+)</name>
        <dbReference type="ChEBI" id="CHEBI:18420"/>
    </cofactor>
</comment>
<proteinExistence type="inferred from homology"/>
<comment type="similarity">
    <text evidence="2 9">Belongs to the CRISPR-associated endoribonuclease Cas2 protein family.</text>
</comment>
<dbReference type="Gene3D" id="3.30.70.240">
    <property type="match status" value="1"/>
</dbReference>
<dbReference type="InterPro" id="IPR021127">
    <property type="entry name" value="CRISPR_associated_Cas2"/>
</dbReference>
<dbReference type="GO" id="GO:0046872">
    <property type="term" value="F:metal ion binding"/>
    <property type="evidence" value="ECO:0007669"/>
    <property type="project" value="UniProtKB-UniRule"/>
</dbReference>
<dbReference type="GO" id="GO:0051607">
    <property type="term" value="P:defense response to virus"/>
    <property type="evidence" value="ECO:0007669"/>
    <property type="project" value="UniProtKB-UniRule"/>
</dbReference>
<protein>
    <recommendedName>
        <fullName evidence="9">CRISPR-associated endoribonuclease Cas2</fullName>
        <ecNumber evidence="9">3.1.-.-</ecNumber>
    </recommendedName>
</protein>
<dbReference type="SUPFAM" id="SSF143430">
    <property type="entry name" value="TTP0101/SSO1404-like"/>
    <property type="match status" value="1"/>
</dbReference>
<dbReference type="OrthoDB" id="7066113at2"/>
<dbReference type="NCBIfam" id="TIGR01573">
    <property type="entry name" value="cas2"/>
    <property type="match status" value="1"/>
</dbReference>
<sequence>MNLYSKYLVCYDIENNKTRTKFFEKMKDFGLQPIQKSVFYGFLNQAEFNSVRKLAFELLAASNDKCIFMKCNISPEEFKQQFIGYDNFIFLEPDGYETI</sequence>
<organism evidence="10 11">
    <name type="scientific">Ruminobacter amylophilus</name>
    <dbReference type="NCBI Taxonomy" id="867"/>
    <lineage>
        <taxon>Bacteria</taxon>
        <taxon>Pseudomonadati</taxon>
        <taxon>Pseudomonadota</taxon>
        <taxon>Gammaproteobacteria</taxon>
        <taxon>Aeromonadales</taxon>
        <taxon>Succinivibrionaceae</taxon>
        <taxon>Ruminobacter</taxon>
    </lineage>
</organism>
<dbReference type="HAMAP" id="MF_01471">
    <property type="entry name" value="Cas2"/>
    <property type="match status" value="1"/>
</dbReference>
<gene>
    <name evidence="9" type="primary">cas2</name>
    <name evidence="10" type="ORF">SAMN02910344_02016</name>
</gene>
<dbReference type="InterPro" id="IPR019199">
    <property type="entry name" value="Virulence_VapD/CRISPR_Cas2"/>
</dbReference>
<dbReference type="PANTHER" id="PTHR34405">
    <property type="entry name" value="CRISPR-ASSOCIATED ENDORIBONUCLEASE CAS2"/>
    <property type="match status" value="1"/>
</dbReference>
<evidence type="ECO:0000256" key="3">
    <source>
        <dbReference type="ARBA" id="ARBA00022722"/>
    </source>
</evidence>
<evidence type="ECO:0000256" key="5">
    <source>
        <dbReference type="ARBA" id="ARBA00022759"/>
    </source>
</evidence>
<keyword evidence="11" id="KW-1185">Reference proteome</keyword>
<comment type="subunit">
    <text evidence="9">Homodimer, forms a heterotetramer with a Cas1 homodimer.</text>
</comment>
<dbReference type="PANTHER" id="PTHR34405:SF3">
    <property type="entry name" value="CRISPR-ASSOCIATED ENDORIBONUCLEASE CAS2 3"/>
    <property type="match status" value="1"/>
</dbReference>
<dbReference type="GO" id="GO:0004521">
    <property type="term" value="F:RNA endonuclease activity"/>
    <property type="evidence" value="ECO:0007669"/>
    <property type="project" value="InterPro"/>
</dbReference>
<dbReference type="AlphaFoldDB" id="A0A662ZKE5"/>
<evidence type="ECO:0000256" key="2">
    <source>
        <dbReference type="ARBA" id="ARBA00009959"/>
    </source>
</evidence>
<name>A0A662ZKE5_9GAMM</name>
<keyword evidence="4 9" id="KW-0479">Metal-binding</keyword>
<comment type="function">
    <text evidence="9">CRISPR (clustered regularly interspaced short palindromic repeat), is an adaptive immune system that provides protection against mobile genetic elements (viruses, transposable elements and conjugative plasmids). CRISPR clusters contain sequences complementary to antecedent mobile elements and target invading nucleic acids. CRISPR clusters are transcribed and processed into CRISPR RNA (crRNA). Functions as a ssRNA-specific endoribonuclease. Involved in the integration of spacer DNA into the CRISPR cassette.</text>
</comment>
<keyword evidence="3 9" id="KW-0540">Nuclease</keyword>
<accession>A0A662ZKE5</accession>
<dbReference type="CDD" id="cd09725">
    <property type="entry name" value="Cas2_I_II_III"/>
    <property type="match status" value="1"/>
</dbReference>
<dbReference type="RefSeq" id="WP_031580322.1">
    <property type="nucleotide sequence ID" value="NZ_FOXF01000052.1"/>
</dbReference>
<dbReference type="Pfam" id="PF09827">
    <property type="entry name" value="CRISPR_Cas2"/>
    <property type="match status" value="1"/>
</dbReference>
<feature type="binding site" evidence="9">
    <location>
        <position position="12"/>
    </location>
    <ligand>
        <name>Mg(2+)</name>
        <dbReference type="ChEBI" id="CHEBI:18420"/>
        <note>catalytic</note>
    </ligand>
</feature>
<evidence type="ECO:0000256" key="7">
    <source>
        <dbReference type="ARBA" id="ARBA00022842"/>
    </source>
</evidence>
<evidence type="ECO:0000256" key="8">
    <source>
        <dbReference type="ARBA" id="ARBA00023118"/>
    </source>
</evidence>
<dbReference type="Proteomes" id="UP000243745">
    <property type="component" value="Unassembled WGS sequence"/>
</dbReference>
<evidence type="ECO:0000313" key="10">
    <source>
        <dbReference type="EMBL" id="SFP66921.1"/>
    </source>
</evidence>
<dbReference type="EC" id="3.1.-.-" evidence="9"/>
<reference evidence="10 11" key="1">
    <citation type="submission" date="2016-10" db="EMBL/GenBank/DDBJ databases">
        <authorList>
            <person name="Varghese N."/>
            <person name="Submissions S."/>
        </authorList>
    </citation>
    <scope>NUCLEOTIDE SEQUENCE [LARGE SCALE GENOMIC DNA]</scope>
    <source>
        <strain evidence="10 11">DSM 1361</strain>
    </source>
</reference>
<evidence type="ECO:0000256" key="9">
    <source>
        <dbReference type="HAMAP-Rule" id="MF_01471"/>
    </source>
</evidence>